<name>X6NU85_RETFI</name>
<feature type="non-terminal residue" evidence="8">
    <location>
        <position position="315"/>
    </location>
</feature>
<evidence type="ECO:0000256" key="3">
    <source>
        <dbReference type="ARBA" id="ARBA00022722"/>
    </source>
</evidence>
<dbReference type="FunFam" id="1.25.40.1050:FF:000002">
    <property type="entry name" value="5'-3' exoribonuclease"/>
    <property type="match status" value="1"/>
</dbReference>
<dbReference type="AlphaFoldDB" id="X6NU85"/>
<dbReference type="GO" id="GO:0004534">
    <property type="term" value="F:5'-3' RNA exonuclease activity"/>
    <property type="evidence" value="ECO:0007669"/>
    <property type="project" value="TreeGrafter"/>
</dbReference>
<evidence type="ECO:0000256" key="5">
    <source>
        <dbReference type="ARBA" id="ARBA00022839"/>
    </source>
</evidence>
<comment type="caution">
    <text evidence="8">The sequence shown here is derived from an EMBL/GenBank/DDBJ whole genome shotgun (WGS) entry which is preliminary data.</text>
</comment>
<keyword evidence="3" id="KW-0540">Nuclease</keyword>
<dbReference type="InterPro" id="IPR041412">
    <property type="entry name" value="Xrn1_helical"/>
</dbReference>
<keyword evidence="9" id="KW-1185">Reference proteome</keyword>
<dbReference type="GO" id="GO:0003723">
    <property type="term" value="F:RNA binding"/>
    <property type="evidence" value="ECO:0007669"/>
    <property type="project" value="TreeGrafter"/>
</dbReference>
<feature type="domain" description="Xrn1 helical" evidence="7">
    <location>
        <begin position="171"/>
        <end position="310"/>
    </location>
</feature>
<evidence type="ECO:0000256" key="6">
    <source>
        <dbReference type="SAM" id="Phobius"/>
    </source>
</evidence>
<sequence length="315" mass="37704">MNTTTKEDDEDMKVLQEKRKKKEFESFFKEIKLDVDEHFLEMDFEHQLKQIHRISQDTTKRNHAIADRNPFVITEDVDLGTLGWKQRYYRSKFNFKFDEKPPLFESLCHEYIKGLCWVMLYYYQGCPSWEWYAIIVVVLLLNTYIYIYYFFFFFLKKGPLFKLYFYFDFCLYYPFYYAPFASDLANCSRFDVSMTKGKPLSPFGQLMGVLPASSGQIALPKKFYSLMMEPTSPIIDFYPTDFKLDLNGKMFNWQAVTLLPFINEKRLLKAIEPLEKQLLEEEQRMNRIGDTLLYINTTHNLRKEMLQLYATEGAK</sequence>
<evidence type="ECO:0000313" key="9">
    <source>
        <dbReference type="Proteomes" id="UP000023152"/>
    </source>
</evidence>
<dbReference type="Gene3D" id="1.25.40.1050">
    <property type="match status" value="1"/>
</dbReference>
<keyword evidence="6" id="KW-1133">Transmembrane helix</keyword>
<keyword evidence="4" id="KW-0378">Hydrolase</keyword>
<dbReference type="Proteomes" id="UP000023152">
    <property type="component" value="Unassembled WGS sequence"/>
</dbReference>
<proteinExistence type="inferred from homology"/>
<comment type="similarity">
    <text evidence="1">Belongs to the 5'-3' exonuclease family. XRN2/RAT1 subfamily.</text>
</comment>
<keyword evidence="2" id="KW-0507">mRNA processing</keyword>
<evidence type="ECO:0000313" key="8">
    <source>
        <dbReference type="EMBL" id="ETO29576.1"/>
    </source>
</evidence>
<evidence type="ECO:0000259" key="7">
    <source>
        <dbReference type="Pfam" id="PF17846"/>
    </source>
</evidence>
<feature type="domain" description="Xrn1 helical" evidence="7">
    <location>
        <begin position="12"/>
        <end position="132"/>
    </location>
</feature>
<evidence type="ECO:0000256" key="1">
    <source>
        <dbReference type="ARBA" id="ARBA00006994"/>
    </source>
</evidence>
<feature type="transmembrane region" description="Helical" evidence="6">
    <location>
        <begin position="131"/>
        <end position="151"/>
    </location>
</feature>
<dbReference type="InterPro" id="IPR027073">
    <property type="entry name" value="5_3_exoribonuclease"/>
</dbReference>
<accession>X6NU85</accession>
<evidence type="ECO:0000256" key="2">
    <source>
        <dbReference type="ARBA" id="ARBA00022664"/>
    </source>
</evidence>
<dbReference type="GO" id="GO:0006397">
    <property type="term" value="P:mRNA processing"/>
    <property type="evidence" value="ECO:0007669"/>
    <property type="project" value="UniProtKB-KW"/>
</dbReference>
<dbReference type="Pfam" id="PF17846">
    <property type="entry name" value="XRN_M"/>
    <property type="match status" value="2"/>
</dbReference>
<feature type="transmembrane region" description="Helical" evidence="6">
    <location>
        <begin position="163"/>
        <end position="180"/>
    </location>
</feature>
<keyword evidence="6" id="KW-0472">Membrane</keyword>
<organism evidence="8 9">
    <name type="scientific">Reticulomyxa filosa</name>
    <dbReference type="NCBI Taxonomy" id="46433"/>
    <lineage>
        <taxon>Eukaryota</taxon>
        <taxon>Sar</taxon>
        <taxon>Rhizaria</taxon>
        <taxon>Retaria</taxon>
        <taxon>Foraminifera</taxon>
        <taxon>Monothalamids</taxon>
        <taxon>Reticulomyxidae</taxon>
        <taxon>Reticulomyxa</taxon>
    </lineage>
</organism>
<dbReference type="EMBL" id="ASPP01005979">
    <property type="protein sequence ID" value="ETO29576.1"/>
    <property type="molecule type" value="Genomic_DNA"/>
</dbReference>
<dbReference type="GO" id="GO:0005634">
    <property type="term" value="C:nucleus"/>
    <property type="evidence" value="ECO:0007669"/>
    <property type="project" value="TreeGrafter"/>
</dbReference>
<protein>
    <recommendedName>
        <fullName evidence="7">Xrn1 helical domain-containing protein</fullName>
    </recommendedName>
</protein>
<keyword evidence="6" id="KW-0812">Transmembrane</keyword>
<gene>
    <name evidence="8" type="ORF">RFI_07545</name>
</gene>
<dbReference type="GO" id="GO:0000956">
    <property type="term" value="P:nuclear-transcribed mRNA catabolic process"/>
    <property type="evidence" value="ECO:0007669"/>
    <property type="project" value="TreeGrafter"/>
</dbReference>
<reference evidence="8 9" key="1">
    <citation type="journal article" date="2013" name="Curr. Biol.">
        <title>The Genome of the Foraminiferan Reticulomyxa filosa.</title>
        <authorList>
            <person name="Glockner G."/>
            <person name="Hulsmann N."/>
            <person name="Schleicher M."/>
            <person name="Noegel A.A."/>
            <person name="Eichinger L."/>
            <person name="Gallinger C."/>
            <person name="Pawlowski J."/>
            <person name="Sierra R."/>
            <person name="Euteneuer U."/>
            <person name="Pillet L."/>
            <person name="Moustafa A."/>
            <person name="Platzer M."/>
            <person name="Groth M."/>
            <person name="Szafranski K."/>
            <person name="Schliwa M."/>
        </authorList>
    </citation>
    <scope>NUCLEOTIDE SEQUENCE [LARGE SCALE GENOMIC DNA]</scope>
</reference>
<evidence type="ECO:0000256" key="4">
    <source>
        <dbReference type="ARBA" id="ARBA00022801"/>
    </source>
</evidence>
<dbReference type="PANTHER" id="PTHR12341:SF41">
    <property type="entry name" value="5'-3' EXORIBONUCLEASE 2"/>
    <property type="match status" value="1"/>
</dbReference>
<keyword evidence="5" id="KW-0269">Exonuclease</keyword>
<dbReference type="OrthoDB" id="372487at2759"/>
<dbReference type="PANTHER" id="PTHR12341">
    <property type="entry name" value="5'-&gt;3' EXORIBONUCLEASE"/>
    <property type="match status" value="1"/>
</dbReference>